<feature type="transmembrane region" description="Helical" evidence="7">
    <location>
        <begin position="287"/>
        <end position="307"/>
    </location>
</feature>
<comment type="caution">
    <text evidence="9">The sequence shown here is derived from an EMBL/GenBank/DDBJ whole genome shotgun (WGS) entry which is preliminary data.</text>
</comment>
<feature type="transmembrane region" description="Helical" evidence="7">
    <location>
        <begin position="219"/>
        <end position="237"/>
    </location>
</feature>
<gene>
    <name evidence="9" type="ORF">C6Y45_01840</name>
</gene>
<feature type="transmembrane region" description="Helical" evidence="7">
    <location>
        <begin position="55"/>
        <end position="73"/>
    </location>
</feature>
<comment type="subcellular location">
    <subcellularLocation>
        <location evidence="1">Cell membrane</location>
        <topology evidence="1">Multi-pass membrane protein</topology>
    </subcellularLocation>
</comment>
<evidence type="ECO:0000256" key="3">
    <source>
        <dbReference type="ARBA" id="ARBA00022475"/>
    </source>
</evidence>
<dbReference type="RefSeq" id="WP_107583322.1">
    <property type="nucleotide sequence ID" value="NZ_PZJJ01000002.1"/>
</dbReference>
<reference evidence="9 10" key="1">
    <citation type="submission" date="2018-03" db="EMBL/GenBank/DDBJ databases">
        <title>Alkalicoccus saliphilus sp. nov., isolated from a mineral pool.</title>
        <authorList>
            <person name="Zhao B."/>
        </authorList>
    </citation>
    <scope>NUCLEOTIDE SEQUENCE [LARGE SCALE GENOMIC DNA]</scope>
    <source>
        <strain evidence="9 10">6AG</strain>
    </source>
</reference>
<dbReference type="AlphaFoldDB" id="A0A2T4U9R7"/>
<feature type="transmembrane region" description="Helical" evidence="7">
    <location>
        <begin position="376"/>
        <end position="398"/>
    </location>
</feature>
<evidence type="ECO:0000256" key="1">
    <source>
        <dbReference type="ARBA" id="ARBA00004651"/>
    </source>
</evidence>
<keyword evidence="6 7" id="KW-0472">Membrane</keyword>
<evidence type="ECO:0000256" key="6">
    <source>
        <dbReference type="ARBA" id="ARBA00023136"/>
    </source>
</evidence>
<dbReference type="InterPro" id="IPR050189">
    <property type="entry name" value="MFS_Efflux_Transporters"/>
</dbReference>
<dbReference type="InterPro" id="IPR020846">
    <property type="entry name" value="MFS_dom"/>
</dbReference>
<feature type="transmembrane region" description="Helical" evidence="7">
    <location>
        <begin position="313"/>
        <end position="336"/>
    </location>
</feature>
<name>A0A2T4U9R7_9BACI</name>
<feature type="transmembrane region" description="Helical" evidence="7">
    <location>
        <begin position="257"/>
        <end position="275"/>
    </location>
</feature>
<feature type="transmembrane region" description="Helical" evidence="7">
    <location>
        <begin position="85"/>
        <end position="104"/>
    </location>
</feature>
<feature type="transmembrane region" description="Helical" evidence="7">
    <location>
        <begin position="173"/>
        <end position="198"/>
    </location>
</feature>
<protein>
    <submittedName>
        <fullName evidence="9">MFS transporter</fullName>
    </submittedName>
</protein>
<evidence type="ECO:0000256" key="5">
    <source>
        <dbReference type="ARBA" id="ARBA00022989"/>
    </source>
</evidence>
<dbReference type="EMBL" id="PZJJ01000002">
    <property type="protein sequence ID" value="PTL40145.1"/>
    <property type="molecule type" value="Genomic_DNA"/>
</dbReference>
<dbReference type="GO" id="GO:0022857">
    <property type="term" value="F:transmembrane transporter activity"/>
    <property type="evidence" value="ECO:0007669"/>
    <property type="project" value="InterPro"/>
</dbReference>
<dbReference type="PANTHER" id="PTHR43124">
    <property type="entry name" value="PURINE EFFLUX PUMP PBUE"/>
    <property type="match status" value="1"/>
</dbReference>
<keyword evidence="4 7" id="KW-0812">Transmembrane</keyword>
<feature type="transmembrane region" description="Helical" evidence="7">
    <location>
        <begin position="18"/>
        <end position="35"/>
    </location>
</feature>
<feature type="domain" description="Major facilitator superfamily (MFS) profile" evidence="8">
    <location>
        <begin position="216"/>
        <end position="402"/>
    </location>
</feature>
<dbReference type="Gene3D" id="1.20.1250.20">
    <property type="entry name" value="MFS general substrate transporter like domains"/>
    <property type="match status" value="2"/>
</dbReference>
<sequence>MNQLNPDIEFSGRHRIRLLLLSLAMVGAMTSWFAMTAVLPELSQQWEISDTGRSMVTIMVQAGFVAGSLLSAFTNLPDRIRPERLFFYSAVTAGLTTLLTIFLADGLTTALILRFITGMALAGVYGPGLKLVSTWFRVRRGTAMGITVGALTVGSASPHLFSGFWTGTWEPVLAAAGFSSIAGGFLVLLFVPSGPYVLPKGKFDPKAIPRALSVKPVRLANYGYLGHMWELYAMWAWYGIFLTHSLNAAGVEEPSRLASILTFVVISSGFFGTWLGGKFADKFGRELLTLWALGISAVSAGTIGFFYGASPWIVTAVGVVWGISIIADSAQFSALITEHADQRYVGSALTFQLAAGFALTIAAIMLLPFVENLIGWRYAFLFLVPGPVFAFISMLRMYRLTK</sequence>
<dbReference type="OrthoDB" id="9781976at2"/>
<evidence type="ECO:0000259" key="8">
    <source>
        <dbReference type="PROSITE" id="PS50850"/>
    </source>
</evidence>
<organism evidence="9 10">
    <name type="scientific">Alkalicoccus saliphilus</name>
    <dbReference type="NCBI Taxonomy" id="200989"/>
    <lineage>
        <taxon>Bacteria</taxon>
        <taxon>Bacillati</taxon>
        <taxon>Bacillota</taxon>
        <taxon>Bacilli</taxon>
        <taxon>Bacillales</taxon>
        <taxon>Bacillaceae</taxon>
        <taxon>Alkalicoccus</taxon>
    </lineage>
</organism>
<evidence type="ECO:0000256" key="4">
    <source>
        <dbReference type="ARBA" id="ARBA00022692"/>
    </source>
</evidence>
<dbReference type="Proteomes" id="UP000240509">
    <property type="component" value="Unassembled WGS sequence"/>
</dbReference>
<dbReference type="Pfam" id="PF07690">
    <property type="entry name" value="MFS_1"/>
    <property type="match status" value="1"/>
</dbReference>
<evidence type="ECO:0000256" key="2">
    <source>
        <dbReference type="ARBA" id="ARBA00022448"/>
    </source>
</evidence>
<keyword evidence="5 7" id="KW-1133">Transmembrane helix</keyword>
<dbReference type="InterPro" id="IPR011701">
    <property type="entry name" value="MFS"/>
</dbReference>
<dbReference type="PANTHER" id="PTHR43124:SF3">
    <property type="entry name" value="CHLORAMPHENICOL EFFLUX PUMP RV0191"/>
    <property type="match status" value="1"/>
</dbReference>
<keyword evidence="2" id="KW-0813">Transport</keyword>
<keyword evidence="10" id="KW-1185">Reference proteome</keyword>
<keyword evidence="3" id="KW-1003">Cell membrane</keyword>
<proteinExistence type="predicted"/>
<dbReference type="PROSITE" id="PS50850">
    <property type="entry name" value="MFS"/>
    <property type="match status" value="1"/>
</dbReference>
<evidence type="ECO:0000313" key="10">
    <source>
        <dbReference type="Proteomes" id="UP000240509"/>
    </source>
</evidence>
<evidence type="ECO:0000256" key="7">
    <source>
        <dbReference type="SAM" id="Phobius"/>
    </source>
</evidence>
<evidence type="ECO:0000313" key="9">
    <source>
        <dbReference type="EMBL" id="PTL40145.1"/>
    </source>
</evidence>
<feature type="transmembrane region" description="Helical" evidence="7">
    <location>
        <begin position="348"/>
        <end position="370"/>
    </location>
</feature>
<feature type="transmembrane region" description="Helical" evidence="7">
    <location>
        <begin position="141"/>
        <end position="161"/>
    </location>
</feature>
<accession>A0A2T4U9R7</accession>
<dbReference type="GO" id="GO:0005886">
    <property type="term" value="C:plasma membrane"/>
    <property type="evidence" value="ECO:0007669"/>
    <property type="project" value="UniProtKB-SubCell"/>
</dbReference>
<feature type="transmembrane region" description="Helical" evidence="7">
    <location>
        <begin position="110"/>
        <end position="129"/>
    </location>
</feature>
<dbReference type="SUPFAM" id="SSF103473">
    <property type="entry name" value="MFS general substrate transporter"/>
    <property type="match status" value="1"/>
</dbReference>
<dbReference type="InterPro" id="IPR036259">
    <property type="entry name" value="MFS_trans_sf"/>
</dbReference>